<dbReference type="PANTHER" id="PTHR10882:SF0">
    <property type="entry name" value="DIPHTHINE METHYL ESTER SYNTHASE"/>
    <property type="match status" value="1"/>
</dbReference>
<dbReference type="InterPro" id="IPR000878">
    <property type="entry name" value="4pyrrol_Mease"/>
</dbReference>
<dbReference type="GO" id="GO:0017183">
    <property type="term" value="P:protein histidyl modification to diphthamide"/>
    <property type="evidence" value="ECO:0007669"/>
    <property type="project" value="UniProtKB-UniPathway"/>
</dbReference>
<dbReference type="FunFam" id="3.30.950.10:FF:000004">
    <property type="entry name" value="Diphthine synthase putative"/>
    <property type="match status" value="1"/>
</dbReference>
<dbReference type="NCBIfam" id="TIGR00522">
    <property type="entry name" value="dph5"/>
    <property type="match status" value="1"/>
</dbReference>
<dbReference type="FunCoup" id="A0A6P6XL41">
    <property type="interactions" value="1657"/>
</dbReference>
<reference evidence="12" key="1">
    <citation type="submission" date="2025-08" db="UniProtKB">
        <authorList>
            <consortium name="RefSeq"/>
        </authorList>
    </citation>
    <scope>IDENTIFICATION</scope>
    <source>
        <strain evidence="12">Airmid</strain>
    </source>
</reference>
<feature type="binding site" evidence="9">
    <location>
        <position position="250"/>
    </location>
    <ligand>
        <name>S-adenosyl-L-methionine</name>
        <dbReference type="ChEBI" id="CHEBI:59789"/>
    </ligand>
</feature>
<sequence>MLYLIGLGLGDHTDITVKGLTIIKQAKRVYLESYTSIYCDDSIDELEKFYERPVIAADREFVEQNSDQILANADIDDIAFLVVGDPLGATTHTDLILRARDKGIEHRIIHNASIINACGCCGLQLYNFGEVISIPLWTDQWRPTSFLDKIEANINHGLHTLCLLDIKVKEQSIEAMMRGRQEYLPPTFMTVNVAARQLLESIEEKSKQQTTKLTADTICVALARIGSDKQKIIKGTLQQMIDVDMGPPLHSLIIVGRPLHHIENEMLTLYTMKQQ</sequence>
<dbReference type="Pfam" id="PF00590">
    <property type="entry name" value="TP_methylase"/>
    <property type="match status" value="1"/>
</dbReference>
<feature type="binding site" evidence="9">
    <location>
        <position position="164"/>
    </location>
    <ligand>
        <name>S-adenosyl-L-methionine</name>
        <dbReference type="ChEBI" id="CHEBI:59789"/>
    </ligand>
</feature>
<dbReference type="CTD" id="51611"/>
<dbReference type="Proteomes" id="UP000515146">
    <property type="component" value="Unplaced"/>
</dbReference>
<dbReference type="PIRSF" id="PIRSF036432">
    <property type="entry name" value="Diphthine_synth"/>
    <property type="match status" value="1"/>
</dbReference>
<dbReference type="HAMAP" id="MF_01084">
    <property type="entry name" value="Diphthine_synth"/>
    <property type="match status" value="1"/>
</dbReference>
<organism evidence="11 12">
    <name type="scientific">Dermatophagoides pteronyssinus</name>
    <name type="common">European house dust mite</name>
    <dbReference type="NCBI Taxonomy" id="6956"/>
    <lineage>
        <taxon>Eukaryota</taxon>
        <taxon>Metazoa</taxon>
        <taxon>Ecdysozoa</taxon>
        <taxon>Arthropoda</taxon>
        <taxon>Chelicerata</taxon>
        <taxon>Arachnida</taxon>
        <taxon>Acari</taxon>
        <taxon>Acariformes</taxon>
        <taxon>Sarcoptiformes</taxon>
        <taxon>Astigmata</taxon>
        <taxon>Psoroptidia</taxon>
        <taxon>Analgoidea</taxon>
        <taxon>Pyroglyphidae</taxon>
        <taxon>Dermatophagoidinae</taxon>
        <taxon>Dermatophagoides</taxon>
    </lineage>
</organism>
<dbReference type="InterPro" id="IPR014777">
    <property type="entry name" value="4pyrrole_Mease_sub1"/>
</dbReference>
<feature type="binding site" evidence="9">
    <location>
        <position position="9"/>
    </location>
    <ligand>
        <name>S-adenosyl-L-methionine</name>
        <dbReference type="ChEBI" id="CHEBI:59789"/>
    </ligand>
</feature>
<dbReference type="InterPro" id="IPR035996">
    <property type="entry name" value="4pyrrol_Methylase_sf"/>
</dbReference>
<keyword evidence="6" id="KW-0808">Transferase</keyword>
<feature type="binding site" evidence="9">
    <location>
        <position position="88"/>
    </location>
    <ligand>
        <name>S-adenosyl-L-methionine</name>
        <dbReference type="ChEBI" id="CHEBI:59789"/>
    </ligand>
</feature>
<comment type="catalytic activity">
    <reaction evidence="8">
        <text>2-[(3S)-amino-3-carboxypropyl]-L-histidyl-[translation elongation factor 2] + 4 S-adenosyl-L-methionine = diphthine methyl ester-[translation elongation factor 2] + 4 S-adenosyl-L-homocysteine + 3 H(+)</text>
        <dbReference type="Rhea" id="RHEA:42652"/>
        <dbReference type="Rhea" id="RHEA-COMP:9749"/>
        <dbReference type="Rhea" id="RHEA-COMP:10173"/>
        <dbReference type="ChEBI" id="CHEBI:15378"/>
        <dbReference type="ChEBI" id="CHEBI:57856"/>
        <dbReference type="ChEBI" id="CHEBI:59789"/>
        <dbReference type="ChEBI" id="CHEBI:73995"/>
        <dbReference type="ChEBI" id="CHEBI:79005"/>
        <dbReference type="EC" id="2.1.1.314"/>
    </reaction>
</comment>
<dbReference type="RefSeq" id="XP_027194117.1">
    <property type="nucleotide sequence ID" value="XM_027338316.1"/>
</dbReference>
<comment type="function">
    <text evidence="1">S-adenosyl-L-methionine-dependent methyltransferase that catalyzes four methylations of the modified target histidine residue in translation elongation factor 2 (EF-2), to form an intermediate called diphthine methyl ester. The four successive methylation reactions represent the second step of diphthamide biosynthesis.</text>
</comment>
<keyword evidence="7 9" id="KW-0949">S-adenosyl-L-methionine</keyword>
<evidence type="ECO:0000256" key="1">
    <source>
        <dbReference type="ARBA" id="ARBA00004006"/>
    </source>
</evidence>
<dbReference type="Gene3D" id="3.30.950.10">
    <property type="entry name" value="Methyltransferase, Cobalt-precorrin-4 Transmethylase, Domain 2"/>
    <property type="match status" value="1"/>
</dbReference>
<dbReference type="InterPro" id="IPR004551">
    <property type="entry name" value="Dphthn_synthase"/>
</dbReference>
<accession>A0A6P6XL41</accession>
<name>A0A6P6XL41_DERPT</name>
<feature type="domain" description="Tetrapyrrole methylase" evidence="10">
    <location>
        <begin position="1"/>
        <end position="240"/>
    </location>
</feature>
<dbReference type="InterPro" id="IPR014776">
    <property type="entry name" value="4pyrrole_Mease_sub2"/>
</dbReference>
<gene>
    <name evidence="12" type="primary">LOC113788857</name>
</gene>
<dbReference type="FunFam" id="3.40.1010.10:FF:000004">
    <property type="entry name" value="Putative diphthine synthase"/>
    <property type="match status" value="1"/>
</dbReference>
<dbReference type="OMA" id="HNASIMS"/>
<evidence type="ECO:0000256" key="5">
    <source>
        <dbReference type="ARBA" id="ARBA00022603"/>
    </source>
</evidence>
<evidence type="ECO:0000256" key="3">
    <source>
        <dbReference type="ARBA" id="ARBA00006729"/>
    </source>
</evidence>
<dbReference type="CDD" id="cd11647">
    <property type="entry name" value="DHP5_DphB"/>
    <property type="match status" value="1"/>
</dbReference>
<protein>
    <recommendedName>
        <fullName evidence="4">diphthine methyl ester synthase</fullName>
        <ecNumber evidence="4">2.1.1.314</ecNumber>
    </recommendedName>
</protein>
<dbReference type="Gene3D" id="3.40.1010.10">
    <property type="entry name" value="Cobalt-precorrin-4 Transmethylase, Domain 1"/>
    <property type="match status" value="1"/>
</dbReference>
<evidence type="ECO:0000313" key="11">
    <source>
        <dbReference type="Proteomes" id="UP000515146"/>
    </source>
</evidence>
<dbReference type="AlphaFoldDB" id="A0A6P6XL41"/>
<dbReference type="SUPFAM" id="SSF53790">
    <property type="entry name" value="Tetrapyrrole methylase"/>
    <property type="match status" value="1"/>
</dbReference>
<dbReference type="KEGG" id="dpte:113788857"/>
<dbReference type="GO" id="GO:0032259">
    <property type="term" value="P:methylation"/>
    <property type="evidence" value="ECO:0007669"/>
    <property type="project" value="UniProtKB-KW"/>
</dbReference>
<evidence type="ECO:0000256" key="6">
    <source>
        <dbReference type="ARBA" id="ARBA00022679"/>
    </source>
</evidence>
<evidence type="ECO:0000259" key="10">
    <source>
        <dbReference type="Pfam" id="PF00590"/>
    </source>
</evidence>
<dbReference type="EC" id="2.1.1.314" evidence="4"/>
<comment type="pathway">
    <text evidence="2">Protein modification; peptidyl-diphthamide biosynthesis.</text>
</comment>
<proteinExistence type="inferred from homology"/>
<evidence type="ECO:0000256" key="8">
    <source>
        <dbReference type="ARBA" id="ARBA00048752"/>
    </source>
</evidence>
<comment type="similarity">
    <text evidence="3">Belongs to the diphthine synthase family.</text>
</comment>
<evidence type="ECO:0000256" key="4">
    <source>
        <dbReference type="ARBA" id="ARBA00011927"/>
    </source>
</evidence>
<evidence type="ECO:0000256" key="9">
    <source>
        <dbReference type="PIRSR" id="PIRSR036432-1"/>
    </source>
</evidence>
<evidence type="ECO:0000256" key="7">
    <source>
        <dbReference type="ARBA" id="ARBA00022691"/>
    </source>
</evidence>
<keyword evidence="5" id="KW-0489">Methyltransferase</keyword>
<evidence type="ECO:0000256" key="2">
    <source>
        <dbReference type="ARBA" id="ARBA00005156"/>
    </source>
</evidence>
<dbReference type="GO" id="GO:0141133">
    <property type="term" value="F:diphthine methyl ester synthase activity"/>
    <property type="evidence" value="ECO:0007669"/>
    <property type="project" value="UniProtKB-EC"/>
</dbReference>
<dbReference type="PANTHER" id="PTHR10882">
    <property type="entry name" value="DIPHTHINE SYNTHASE"/>
    <property type="match status" value="1"/>
</dbReference>
<dbReference type="OrthoDB" id="2516at2759"/>
<keyword evidence="11" id="KW-1185">Reference proteome</keyword>
<feature type="binding site" evidence="9">
    <location>
        <position position="85"/>
    </location>
    <ligand>
        <name>S-adenosyl-L-methionine</name>
        <dbReference type="ChEBI" id="CHEBI:59789"/>
    </ligand>
</feature>
<feature type="binding site" evidence="9">
    <location>
        <begin position="113"/>
        <end position="114"/>
    </location>
    <ligand>
        <name>S-adenosyl-L-methionine</name>
        <dbReference type="ChEBI" id="CHEBI:59789"/>
    </ligand>
</feature>
<dbReference type="UniPathway" id="UPA00559"/>
<evidence type="ECO:0000313" key="12">
    <source>
        <dbReference type="RefSeq" id="XP_027194117.1"/>
    </source>
</evidence>
<dbReference type="InParanoid" id="A0A6P6XL41"/>